<keyword evidence="6 8" id="KW-0687">Ribonucleoprotein</keyword>
<dbReference type="Proteomes" id="UP000070444">
    <property type="component" value="Unassembled WGS sequence"/>
</dbReference>
<evidence type="ECO:0000256" key="9">
    <source>
        <dbReference type="SAM" id="MobiDB-lite"/>
    </source>
</evidence>
<dbReference type="EMBL" id="KQ964497">
    <property type="protein sequence ID" value="KXN70626.1"/>
    <property type="molecule type" value="Genomic_DNA"/>
</dbReference>
<keyword evidence="11" id="KW-1185">Reference proteome</keyword>
<reference evidence="10 11" key="1">
    <citation type="journal article" date="2015" name="Genome Biol. Evol.">
        <title>Phylogenomic analyses indicate that early fungi evolved digesting cell walls of algal ancestors of land plants.</title>
        <authorList>
            <person name="Chang Y."/>
            <person name="Wang S."/>
            <person name="Sekimoto S."/>
            <person name="Aerts A.L."/>
            <person name="Choi C."/>
            <person name="Clum A."/>
            <person name="LaButti K.M."/>
            <person name="Lindquist E.A."/>
            <person name="Yee Ngan C."/>
            <person name="Ohm R.A."/>
            <person name="Salamov A.A."/>
            <person name="Grigoriev I.V."/>
            <person name="Spatafora J.W."/>
            <person name="Berbee M.L."/>
        </authorList>
    </citation>
    <scope>NUCLEOTIDE SEQUENCE [LARGE SCALE GENOMIC DNA]</scope>
    <source>
        <strain evidence="10 11">NRRL 28638</strain>
    </source>
</reference>
<dbReference type="SUPFAM" id="SSF50447">
    <property type="entry name" value="Translation proteins"/>
    <property type="match status" value="1"/>
</dbReference>
<evidence type="ECO:0000256" key="3">
    <source>
        <dbReference type="ARBA" id="ARBA00022946"/>
    </source>
</evidence>
<dbReference type="InterPro" id="IPR000597">
    <property type="entry name" value="Ribosomal_uL3"/>
</dbReference>
<dbReference type="Pfam" id="PF00297">
    <property type="entry name" value="Ribosomal_L3"/>
    <property type="match status" value="1"/>
</dbReference>
<evidence type="ECO:0000256" key="1">
    <source>
        <dbReference type="ARBA" id="ARBA00004173"/>
    </source>
</evidence>
<dbReference type="GO" id="GO:0006412">
    <property type="term" value="P:translation"/>
    <property type="evidence" value="ECO:0007669"/>
    <property type="project" value="InterPro"/>
</dbReference>
<dbReference type="FunFam" id="2.40.30.10:FF:000004">
    <property type="entry name" value="50S ribosomal protein L3"/>
    <property type="match status" value="1"/>
</dbReference>
<evidence type="ECO:0000256" key="8">
    <source>
        <dbReference type="RuleBase" id="RU003905"/>
    </source>
</evidence>
<accession>A0A137P6J6</accession>
<evidence type="ECO:0000313" key="10">
    <source>
        <dbReference type="EMBL" id="KXN70626.1"/>
    </source>
</evidence>
<dbReference type="InterPro" id="IPR009000">
    <property type="entry name" value="Transl_B-barrel_sf"/>
</dbReference>
<keyword evidence="4 8" id="KW-0689">Ribosomal protein</keyword>
<dbReference type="InterPro" id="IPR019926">
    <property type="entry name" value="Ribosomal_uL3_CS"/>
</dbReference>
<dbReference type="OrthoDB" id="274683at2759"/>
<protein>
    <recommendedName>
        <fullName evidence="7">Large ribosomal subunit protein uL3m</fullName>
    </recommendedName>
</protein>
<dbReference type="PANTHER" id="PTHR11229:SF8">
    <property type="entry name" value="LARGE RIBOSOMAL SUBUNIT PROTEIN UL3M"/>
    <property type="match status" value="1"/>
</dbReference>
<name>A0A137P6J6_CONC2</name>
<dbReference type="Gene3D" id="2.40.30.10">
    <property type="entry name" value="Translation factors"/>
    <property type="match status" value="1"/>
</dbReference>
<evidence type="ECO:0000256" key="5">
    <source>
        <dbReference type="ARBA" id="ARBA00023128"/>
    </source>
</evidence>
<evidence type="ECO:0000256" key="2">
    <source>
        <dbReference type="ARBA" id="ARBA00006540"/>
    </source>
</evidence>
<dbReference type="PROSITE" id="PS00474">
    <property type="entry name" value="RIBOSOMAL_L3"/>
    <property type="match status" value="1"/>
</dbReference>
<dbReference type="InterPro" id="IPR019927">
    <property type="entry name" value="Ribosomal_uL3_bac/org-type"/>
</dbReference>
<organism evidence="10 11">
    <name type="scientific">Conidiobolus coronatus (strain ATCC 28846 / CBS 209.66 / NRRL 28638)</name>
    <name type="common">Delacroixia coronata</name>
    <dbReference type="NCBI Taxonomy" id="796925"/>
    <lineage>
        <taxon>Eukaryota</taxon>
        <taxon>Fungi</taxon>
        <taxon>Fungi incertae sedis</taxon>
        <taxon>Zoopagomycota</taxon>
        <taxon>Entomophthoromycotina</taxon>
        <taxon>Entomophthoromycetes</taxon>
        <taxon>Entomophthorales</taxon>
        <taxon>Ancylistaceae</taxon>
        <taxon>Conidiobolus</taxon>
    </lineage>
</organism>
<feature type="region of interest" description="Disordered" evidence="9">
    <location>
        <begin position="112"/>
        <end position="135"/>
    </location>
</feature>
<evidence type="ECO:0000256" key="7">
    <source>
        <dbReference type="ARBA" id="ARBA00035209"/>
    </source>
</evidence>
<dbReference type="NCBIfam" id="TIGR03625">
    <property type="entry name" value="L3_bact"/>
    <property type="match status" value="1"/>
</dbReference>
<dbReference type="STRING" id="796925.A0A137P6J6"/>
<dbReference type="Gene3D" id="3.30.160.810">
    <property type="match status" value="1"/>
</dbReference>
<proteinExistence type="inferred from homology"/>
<feature type="non-terminal residue" evidence="10">
    <location>
        <position position="1"/>
    </location>
</feature>
<dbReference type="GO" id="GO:0005762">
    <property type="term" value="C:mitochondrial large ribosomal subunit"/>
    <property type="evidence" value="ECO:0007669"/>
    <property type="project" value="EnsemblFungi"/>
</dbReference>
<evidence type="ECO:0000256" key="4">
    <source>
        <dbReference type="ARBA" id="ARBA00022980"/>
    </source>
</evidence>
<sequence>DCQVTFVKTLENEGYTALQLGCADMKPQKVTKPLLGHFEANGVNPKHKLFEFEVTPDAVLPKGTLLNAAHFVPGQFVDVTAPTIGKGFQGGMKRHGFGGLRASHGVSLTHRSIGSTGAREGKVPKGKKMPGRMGGLNATTLNLRVAKIDTQLNLIYVKGAVPGHDSQYIKVRDSVKKVGFNKFPKEAKIPFPTFNPAVLPTLPREISAKLSNKVFVQNDKNKK</sequence>
<gene>
    <name evidence="10" type="ORF">CONCODRAFT_39211</name>
</gene>
<comment type="similarity">
    <text evidence="2 8">Belongs to the universal ribosomal protein uL3 family.</text>
</comment>
<dbReference type="AlphaFoldDB" id="A0A137P6J6"/>
<keyword evidence="3" id="KW-0809">Transit peptide</keyword>
<dbReference type="FunFam" id="3.30.160.810:FF:000001">
    <property type="entry name" value="50S ribosomal protein L3"/>
    <property type="match status" value="1"/>
</dbReference>
<evidence type="ECO:0000256" key="6">
    <source>
        <dbReference type="ARBA" id="ARBA00023274"/>
    </source>
</evidence>
<keyword evidence="5" id="KW-0496">Mitochondrion</keyword>
<dbReference type="PANTHER" id="PTHR11229">
    <property type="entry name" value="50S RIBOSOMAL PROTEIN L3"/>
    <property type="match status" value="1"/>
</dbReference>
<evidence type="ECO:0000313" key="11">
    <source>
        <dbReference type="Proteomes" id="UP000070444"/>
    </source>
</evidence>
<comment type="subcellular location">
    <subcellularLocation>
        <location evidence="1">Mitochondrion</location>
    </subcellularLocation>
</comment>
<dbReference type="GO" id="GO:0003735">
    <property type="term" value="F:structural constituent of ribosome"/>
    <property type="evidence" value="ECO:0007669"/>
    <property type="project" value="EnsemblFungi"/>
</dbReference>